<evidence type="ECO:0000313" key="3">
    <source>
        <dbReference type="EMBL" id="VVM59891.1"/>
    </source>
</evidence>
<evidence type="ECO:0000256" key="1">
    <source>
        <dbReference type="SAM" id="Coils"/>
    </source>
</evidence>
<feature type="coiled-coil region" evidence="1">
    <location>
        <begin position="85"/>
        <end position="119"/>
    </location>
</feature>
<keyword evidence="2" id="KW-0472">Membrane</keyword>
<organism evidence="3 4">
    <name type="scientific">Pseudomonas fluorescens</name>
    <dbReference type="NCBI Taxonomy" id="294"/>
    <lineage>
        <taxon>Bacteria</taxon>
        <taxon>Pseudomonadati</taxon>
        <taxon>Pseudomonadota</taxon>
        <taxon>Gammaproteobacteria</taxon>
        <taxon>Pseudomonadales</taxon>
        <taxon>Pseudomonadaceae</taxon>
        <taxon>Pseudomonas</taxon>
    </lineage>
</organism>
<dbReference type="AlphaFoldDB" id="A0A5E6R3U9"/>
<protein>
    <submittedName>
        <fullName evidence="3">Uncharacterized protein</fullName>
    </submittedName>
</protein>
<dbReference type="RefSeq" id="WP_150715349.1">
    <property type="nucleotide sequence ID" value="NZ_CABVGY010000005.1"/>
</dbReference>
<sequence>MKHFRDYWAHQAKWWCSRNLEWWAAHFTALYIGGAILIMGGRFDELISLQLNAIGDLSAGIFGPVAFLWLVLGYIQQGRELKISSDALQMQAAELKDSVEQQKALVEAQQENLRHYERSLEPLLELKHLGAQEIDGEWLENFEIRNFGTYCDDVVVRLNSDEVDRYPMSIEPLHKDVVRGFFLSDMSGVFQKFQLTVHYRKLSGLANFQIFDILVTEDHEGPNIRIKKLPF</sequence>
<keyword evidence="1" id="KW-0175">Coiled coil</keyword>
<reference evidence="3 4" key="1">
    <citation type="submission" date="2019-09" db="EMBL/GenBank/DDBJ databases">
        <authorList>
            <person name="Chandra G."/>
            <person name="Truman W A."/>
        </authorList>
    </citation>
    <scope>NUCLEOTIDE SEQUENCE [LARGE SCALE GENOMIC DNA]</scope>
    <source>
        <strain evidence="3">PS659</strain>
    </source>
</reference>
<feature type="transmembrane region" description="Helical" evidence="2">
    <location>
        <begin position="20"/>
        <end position="41"/>
    </location>
</feature>
<keyword evidence="2" id="KW-1133">Transmembrane helix</keyword>
<dbReference type="OrthoDB" id="7408523at2"/>
<dbReference type="Proteomes" id="UP000326729">
    <property type="component" value="Unassembled WGS sequence"/>
</dbReference>
<accession>A0A5E6R3U9</accession>
<name>A0A5E6R3U9_PSEFL</name>
<feature type="transmembrane region" description="Helical" evidence="2">
    <location>
        <begin position="53"/>
        <end position="75"/>
    </location>
</feature>
<keyword evidence="2" id="KW-0812">Transmembrane</keyword>
<proteinExistence type="predicted"/>
<evidence type="ECO:0000313" key="4">
    <source>
        <dbReference type="Proteomes" id="UP000326729"/>
    </source>
</evidence>
<dbReference type="EMBL" id="CABVGY010000005">
    <property type="protein sequence ID" value="VVM59891.1"/>
    <property type="molecule type" value="Genomic_DNA"/>
</dbReference>
<evidence type="ECO:0000256" key="2">
    <source>
        <dbReference type="SAM" id="Phobius"/>
    </source>
</evidence>
<gene>
    <name evidence="3" type="ORF">PS659_01261</name>
</gene>